<protein>
    <submittedName>
        <fullName evidence="1">Uncharacterized protein</fullName>
    </submittedName>
</protein>
<comment type="caution">
    <text evidence="1">The sequence shown here is derived from an EMBL/GenBank/DDBJ whole genome shotgun (WGS) entry which is preliminary data.</text>
</comment>
<keyword evidence="2" id="KW-1185">Reference proteome</keyword>
<evidence type="ECO:0000313" key="1">
    <source>
        <dbReference type="EMBL" id="KAJ9075848.1"/>
    </source>
</evidence>
<evidence type="ECO:0000313" key="2">
    <source>
        <dbReference type="Proteomes" id="UP001165960"/>
    </source>
</evidence>
<proteinExistence type="predicted"/>
<dbReference type="Proteomes" id="UP001165960">
    <property type="component" value="Unassembled WGS sequence"/>
</dbReference>
<reference evidence="1" key="1">
    <citation type="submission" date="2022-04" db="EMBL/GenBank/DDBJ databases">
        <title>Genome of the entomopathogenic fungus Entomophthora muscae.</title>
        <authorList>
            <person name="Elya C."/>
            <person name="Lovett B.R."/>
            <person name="Lee E."/>
            <person name="Macias A.M."/>
            <person name="Hajek A.E."/>
            <person name="De Bivort B.L."/>
            <person name="Kasson M.T."/>
            <person name="De Fine Licht H.H."/>
            <person name="Stajich J.E."/>
        </authorList>
    </citation>
    <scope>NUCLEOTIDE SEQUENCE</scope>
    <source>
        <strain evidence="1">Berkeley</strain>
    </source>
</reference>
<gene>
    <name evidence="1" type="ORF">DSO57_1031717</name>
</gene>
<accession>A0ACC2TMF0</accession>
<name>A0ACC2TMF0_9FUNG</name>
<organism evidence="1 2">
    <name type="scientific">Entomophthora muscae</name>
    <dbReference type="NCBI Taxonomy" id="34485"/>
    <lineage>
        <taxon>Eukaryota</taxon>
        <taxon>Fungi</taxon>
        <taxon>Fungi incertae sedis</taxon>
        <taxon>Zoopagomycota</taxon>
        <taxon>Entomophthoromycotina</taxon>
        <taxon>Entomophthoromycetes</taxon>
        <taxon>Entomophthorales</taxon>
        <taxon>Entomophthoraceae</taxon>
        <taxon>Entomophthora</taxon>
    </lineage>
</organism>
<sequence length="147" mass="16516">MRKLEKLLKDLDLAITKIKDIDRKVKAKLKSAVLDGDQIDKVSAKALMSKMPDTPEKTIKRLLNIQKTVVKGLKFMAYNISVPSVWVDNPEMYEHLKPAKCARADDKKLPAQLLAPRMAKRGGPACCVLRRGTDTQQEILTLGLDLY</sequence>
<dbReference type="EMBL" id="QTSX02002360">
    <property type="protein sequence ID" value="KAJ9075848.1"/>
    <property type="molecule type" value="Genomic_DNA"/>
</dbReference>